<accession>A0A2P5YCZ1</accession>
<name>A0A2P5YCZ1_GOSBA</name>
<feature type="region of interest" description="Disordered" evidence="1">
    <location>
        <begin position="213"/>
        <end position="246"/>
    </location>
</feature>
<evidence type="ECO:0000256" key="1">
    <source>
        <dbReference type="SAM" id="MobiDB-lite"/>
    </source>
</evidence>
<gene>
    <name evidence="2" type="ORF">GOBAR_AA07129</name>
</gene>
<dbReference type="EMBL" id="KZ663348">
    <property type="protein sequence ID" value="PPS13455.1"/>
    <property type="molecule type" value="Genomic_DNA"/>
</dbReference>
<sequence>MSSSRGKKVAVPTSKKRKGVSSSSGPPNHRPLGDFLWDHRADHGPISPRWISLPAKRPRIWYCTGLYTKEFKEENDLHALNRHIHRSHSRCSDTLVPSACSPSISEKGKRALASSILMMPTFYSVCCTGKSSTFLISLPSPFSTRRSDIGRGSSPLAPMLLAQESFLTLIGQKSSQGISSMLSMRMIEKRRGTYPPQYRLAQSTDEEALEDITDDVPPQHKDPPSQPPPPSRPGFETPLGKVSTTSMSCSTTTITNFRYNILLAQDLWTNERLPSPEYPPPPSRRLFSQTLVQGNSFITQEVSLLSLKALISCSG</sequence>
<feature type="region of interest" description="Disordered" evidence="1">
    <location>
        <begin position="1"/>
        <end position="34"/>
    </location>
</feature>
<reference evidence="2 3" key="1">
    <citation type="submission" date="2015-01" db="EMBL/GenBank/DDBJ databases">
        <title>Genome of allotetraploid Gossypium barbadense reveals genomic plasticity and fiber elongation in cotton evolution.</title>
        <authorList>
            <person name="Chen X."/>
            <person name="Liu X."/>
            <person name="Zhao B."/>
            <person name="Zheng H."/>
            <person name="Hu Y."/>
            <person name="Lu G."/>
            <person name="Yang C."/>
            <person name="Chen J."/>
            <person name="Shan C."/>
            <person name="Zhang L."/>
            <person name="Zhou Y."/>
            <person name="Wang L."/>
            <person name="Guo W."/>
            <person name="Bai Y."/>
            <person name="Ruan J."/>
            <person name="Shangguan X."/>
            <person name="Mao Y."/>
            <person name="Jiang J."/>
            <person name="Zhu Y."/>
            <person name="Lei J."/>
            <person name="Kang H."/>
            <person name="Chen S."/>
            <person name="He X."/>
            <person name="Wang R."/>
            <person name="Wang Y."/>
            <person name="Chen J."/>
            <person name="Wang L."/>
            <person name="Yu S."/>
            <person name="Wang B."/>
            <person name="Wei J."/>
            <person name="Song S."/>
            <person name="Lu X."/>
            <person name="Gao Z."/>
            <person name="Gu W."/>
            <person name="Deng X."/>
            <person name="Ma D."/>
            <person name="Wang S."/>
            <person name="Liang W."/>
            <person name="Fang L."/>
            <person name="Cai C."/>
            <person name="Zhu X."/>
            <person name="Zhou B."/>
            <person name="Zhang Y."/>
            <person name="Chen Z."/>
            <person name="Xu S."/>
            <person name="Zhu R."/>
            <person name="Wang S."/>
            <person name="Zhang T."/>
            <person name="Zhao G."/>
        </authorList>
    </citation>
    <scope>NUCLEOTIDE SEQUENCE [LARGE SCALE GENOMIC DNA]</scope>
    <source>
        <strain evidence="3">cv. Xinhai21</strain>
        <tissue evidence="2">Leaf</tissue>
    </source>
</reference>
<dbReference type="AlphaFoldDB" id="A0A2P5YCZ1"/>
<feature type="compositionally biased region" description="Basic residues" evidence="1">
    <location>
        <begin position="1"/>
        <end position="19"/>
    </location>
</feature>
<proteinExistence type="predicted"/>
<organism evidence="2 3">
    <name type="scientific">Gossypium barbadense</name>
    <name type="common">Sea Island cotton</name>
    <name type="synonym">Hibiscus barbadensis</name>
    <dbReference type="NCBI Taxonomy" id="3634"/>
    <lineage>
        <taxon>Eukaryota</taxon>
        <taxon>Viridiplantae</taxon>
        <taxon>Streptophyta</taxon>
        <taxon>Embryophyta</taxon>
        <taxon>Tracheophyta</taxon>
        <taxon>Spermatophyta</taxon>
        <taxon>Magnoliopsida</taxon>
        <taxon>eudicotyledons</taxon>
        <taxon>Gunneridae</taxon>
        <taxon>Pentapetalae</taxon>
        <taxon>rosids</taxon>
        <taxon>malvids</taxon>
        <taxon>Malvales</taxon>
        <taxon>Malvaceae</taxon>
        <taxon>Malvoideae</taxon>
        <taxon>Gossypium</taxon>
    </lineage>
</organism>
<dbReference type="Proteomes" id="UP000239757">
    <property type="component" value="Unassembled WGS sequence"/>
</dbReference>
<evidence type="ECO:0000313" key="2">
    <source>
        <dbReference type="EMBL" id="PPS13455.1"/>
    </source>
</evidence>
<protein>
    <submittedName>
        <fullName evidence="2">Uncharacterized protein</fullName>
    </submittedName>
</protein>
<evidence type="ECO:0000313" key="3">
    <source>
        <dbReference type="Proteomes" id="UP000239757"/>
    </source>
</evidence>